<comment type="caution">
    <text evidence="13">Was originally thought to be a dihydrodipicolinate reductase (DHDPR), catalyzing the conversion of dihydrodipicolinate to tetrahydrodipicolinate. However, it was shown in E.coli that the substrate of the enzymatic reaction is not dihydrodipicolinate (DHDP) but in fact (2S,4S)-4-hydroxy-2,3,4,5-tetrahydrodipicolinic acid (HTPA), the product released by the DapA-catalyzed reaction.</text>
</comment>
<evidence type="ECO:0000256" key="11">
    <source>
        <dbReference type="ARBA" id="ARBA00049080"/>
    </source>
</evidence>
<comment type="catalytic activity">
    <reaction evidence="11 13">
        <text>(S)-2,3,4,5-tetrahydrodipicolinate + NADP(+) + H2O = (2S,4S)-4-hydroxy-2,3,4,5-tetrahydrodipicolinate + NADPH + H(+)</text>
        <dbReference type="Rhea" id="RHEA:35331"/>
        <dbReference type="ChEBI" id="CHEBI:15377"/>
        <dbReference type="ChEBI" id="CHEBI:15378"/>
        <dbReference type="ChEBI" id="CHEBI:16845"/>
        <dbReference type="ChEBI" id="CHEBI:57783"/>
        <dbReference type="ChEBI" id="CHEBI:58349"/>
        <dbReference type="ChEBI" id="CHEBI:67139"/>
        <dbReference type="EC" id="1.17.1.8"/>
    </reaction>
</comment>
<feature type="binding site" evidence="13">
    <location>
        <position position="35"/>
    </location>
    <ligand>
        <name>NADP(+)</name>
        <dbReference type="ChEBI" id="CHEBI:58349"/>
    </ligand>
</feature>
<dbReference type="PIRSF" id="PIRSF000161">
    <property type="entry name" value="DHPR"/>
    <property type="match status" value="1"/>
</dbReference>
<feature type="binding site" evidence="13">
    <location>
        <begin position="8"/>
        <end position="13"/>
    </location>
    <ligand>
        <name>NAD(+)</name>
        <dbReference type="ChEBI" id="CHEBI:57540"/>
    </ligand>
</feature>
<feature type="domain" description="Dihydrodipicolinate reductase N-terminal" evidence="14">
    <location>
        <begin position="3"/>
        <end position="115"/>
    </location>
</feature>
<dbReference type="GO" id="GO:0050661">
    <property type="term" value="F:NADP binding"/>
    <property type="evidence" value="ECO:0007669"/>
    <property type="project" value="UniProtKB-UniRule"/>
</dbReference>
<comment type="similarity">
    <text evidence="1 13">Belongs to the DapB family.</text>
</comment>
<dbReference type="CDD" id="cd02274">
    <property type="entry name" value="DHDPR_N"/>
    <property type="match status" value="1"/>
</dbReference>
<dbReference type="InterPro" id="IPR000846">
    <property type="entry name" value="DapB_N"/>
</dbReference>
<evidence type="ECO:0000256" key="6">
    <source>
        <dbReference type="ARBA" id="ARBA00023002"/>
    </source>
</evidence>
<name>A0A2X0VDL4_9GAMM</name>
<comment type="subunit">
    <text evidence="13">Homotetramer.</text>
</comment>
<dbReference type="GO" id="GO:0019877">
    <property type="term" value="P:diaminopimelate biosynthetic process"/>
    <property type="evidence" value="ECO:0007669"/>
    <property type="project" value="UniProtKB-UniRule"/>
</dbReference>
<dbReference type="Gene3D" id="3.30.360.10">
    <property type="entry name" value="Dihydrodipicolinate Reductase, domain 2"/>
    <property type="match status" value="1"/>
</dbReference>
<evidence type="ECO:0000313" key="16">
    <source>
        <dbReference type="EMBL" id="SPT71005.1"/>
    </source>
</evidence>
<dbReference type="InterPro" id="IPR022664">
    <property type="entry name" value="DapB_N_CS"/>
</dbReference>
<evidence type="ECO:0000313" key="17">
    <source>
        <dbReference type="Proteomes" id="UP000250086"/>
    </source>
</evidence>
<dbReference type="Pfam" id="PF05173">
    <property type="entry name" value="DapB_C"/>
    <property type="match status" value="1"/>
</dbReference>
<dbReference type="EMBL" id="UAPV01000001">
    <property type="protein sequence ID" value="SPT71005.1"/>
    <property type="molecule type" value="Genomic_DNA"/>
</dbReference>
<feature type="domain" description="Dihydrodipicolinate reductase C-terminal" evidence="15">
    <location>
        <begin position="118"/>
        <end position="253"/>
    </location>
</feature>
<dbReference type="SUPFAM" id="SSF51735">
    <property type="entry name" value="NAD(P)-binding Rossmann-fold domains"/>
    <property type="match status" value="1"/>
</dbReference>
<reference evidence="16 17" key="1">
    <citation type="submission" date="2018-06" db="EMBL/GenBank/DDBJ databases">
        <authorList>
            <consortium name="Pathogen Informatics"/>
            <person name="Doyle S."/>
        </authorList>
    </citation>
    <scope>NUCLEOTIDE SEQUENCE [LARGE SCALE GENOMIC DNA]</scope>
    <source>
        <strain evidence="16 17">NCTC13093</strain>
    </source>
</reference>
<comment type="function">
    <text evidence="13">Catalyzes the conversion of 4-hydroxy-tetrahydrodipicolinate (HTPA) to tetrahydrodipicolinate.</text>
</comment>
<keyword evidence="17" id="KW-1185">Reference proteome</keyword>
<evidence type="ECO:0000256" key="7">
    <source>
        <dbReference type="ARBA" id="ARBA00023027"/>
    </source>
</evidence>
<feature type="active site" description="Proton donor/acceptor" evidence="13">
    <location>
        <position position="144"/>
    </location>
</feature>
<gene>
    <name evidence="13 16" type="primary">dapB</name>
    <name evidence="16" type="ORF">NCTC13093_02435</name>
</gene>
<dbReference type="GO" id="GO:0009089">
    <property type="term" value="P:lysine biosynthetic process via diaminopimelate"/>
    <property type="evidence" value="ECO:0007669"/>
    <property type="project" value="UniProtKB-UniRule"/>
</dbReference>
<accession>A0A2X0VDL4</accession>
<dbReference type="PANTHER" id="PTHR20836">
    <property type="entry name" value="DIHYDRODIPICOLINATE REDUCTASE"/>
    <property type="match status" value="1"/>
</dbReference>
<evidence type="ECO:0000259" key="15">
    <source>
        <dbReference type="Pfam" id="PF05173"/>
    </source>
</evidence>
<dbReference type="HAMAP" id="MF_00102">
    <property type="entry name" value="DapB"/>
    <property type="match status" value="1"/>
</dbReference>
<dbReference type="PROSITE" id="PS01298">
    <property type="entry name" value="DAPB"/>
    <property type="match status" value="1"/>
</dbReference>
<dbReference type="AlphaFoldDB" id="A0A2X0VDL4"/>
<evidence type="ECO:0000259" key="14">
    <source>
        <dbReference type="Pfam" id="PF01113"/>
    </source>
</evidence>
<dbReference type="InterPro" id="IPR023940">
    <property type="entry name" value="DHDPR_bac"/>
</dbReference>
<dbReference type="GO" id="GO:0051287">
    <property type="term" value="F:NAD binding"/>
    <property type="evidence" value="ECO:0007669"/>
    <property type="project" value="UniProtKB-UniRule"/>
</dbReference>
<evidence type="ECO:0000256" key="9">
    <source>
        <dbReference type="ARBA" id="ARBA00037922"/>
    </source>
</evidence>
<evidence type="ECO:0000256" key="10">
    <source>
        <dbReference type="ARBA" id="ARBA00038983"/>
    </source>
</evidence>
<dbReference type="EC" id="1.17.1.8" evidence="10 13"/>
<proteinExistence type="inferred from homology"/>
<keyword evidence="4 13" id="KW-0521">NADP</keyword>
<dbReference type="Pfam" id="PF01113">
    <property type="entry name" value="DapB_N"/>
    <property type="match status" value="1"/>
</dbReference>
<evidence type="ECO:0000256" key="12">
    <source>
        <dbReference type="ARBA" id="ARBA00049396"/>
    </source>
</evidence>
<organism evidence="16 17">
    <name type="scientific">Anaerobiospirillum thomasii</name>
    <dbReference type="NCBI Taxonomy" id="179995"/>
    <lineage>
        <taxon>Bacteria</taxon>
        <taxon>Pseudomonadati</taxon>
        <taxon>Pseudomonadota</taxon>
        <taxon>Gammaproteobacteria</taxon>
        <taxon>Aeromonadales</taxon>
        <taxon>Succinivibrionaceae</taxon>
        <taxon>Anaerobiospirillum</taxon>
    </lineage>
</organism>
<keyword evidence="5 13" id="KW-0220">Diaminopimelate biosynthesis</keyword>
<keyword evidence="8 13" id="KW-0457">Lysine biosynthesis</keyword>
<comment type="catalytic activity">
    <reaction evidence="12 13">
        <text>(S)-2,3,4,5-tetrahydrodipicolinate + NAD(+) + H2O = (2S,4S)-4-hydroxy-2,3,4,5-tetrahydrodipicolinate + NADH + H(+)</text>
        <dbReference type="Rhea" id="RHEA:35323"/>
        <dbReference type="ChEBI" id="CHEBI:15377"/>
        <dbReference type="ChEBI" id="CHEBI:15378"/>
        <dbReference type="ChEBI" id="CHEBI:16845"/>
        <dbReference type="ChEBI" id="CHEBI:57540"/>
        <dbReference type="ChEBI" id="CHEBI:57945"/>
        <dbReference type="ChEBI" id="CHEBI:67139"/>
        <dbReference type="EC" id="1.17.1.8"/>
    </reaction>
</comment>
<dbReference type="GO" id="GO:0008839">
    <property type="term" value="F:4-hydroxy-tetrahydrodipicolinate reductase"/>
    <property type="evidence" value="ECO:0007669"/>
    <property type="project" value="UniProtKB-UniRule"/>
</dbReference>
<evidence type="ECO:0000256" key="5">
    <source>
        <dbReference type="ARBA" id="ARBA00022915"/>
    </source>
</evidence>
<keyword evidence="3 13" id="KW-0028">Amino-acid biosynthesis</keyword>
<comment type="pathway">
    <text evidence="9 13">Amino-acid biosynthesis; L-lysine biosynthesis via DAP pathway; (S)-tetrahydrodipicolinate from L-aspartate: step 4/4.</text>
</comment>
<feature type="active site" description="Proton donor" evidence="13">
    <location>
        <position position="148"/>
    </location>
</feature>
<dbReference type="GO" id="GO:0016726">
    <property type="term" value="F:oxidoreductase activity, acting on CH or CH2 groups, NAD or NADP as acceptor"/>
    <property type="evidence" value="ECO:0007669"/>
    <property type="project" value="UniProtKB-UniRule"/>
</dbReference>
<evidence type="ECO:0000256" key="13">
    <source>
        <dbReference type="HAMAP-Rule" id="MF_00102"/>
    </source>
</evidence>
<dbReference type="InterPro" id="IPR036291">
    <property type="entry name" value="NAD(P)-bd_dom_sf"/>
</dbReference>
<keyword evidence="7 13" id="KW-0520">NAD</keyword>
<dbReference type="PANTHER" id="PTHR20836:SF0">
    <property type="entry name" value="4-HYDROXY-TETRAHYDRODIPICOLINATE REDUCTASE 1, CHLOROPLASTIC-RELATED"/>
    <property type="match status" value="1"/>
</dbReference>
<comment type="subcellular location">
    <subcellularLocation>
        <location evidence="13">Cytoplasm</location>
    </subcellularLocation>
</comment>
<keyword evidence="6 13" id="KW-0560">Oxidoreductase</keyword>
<dbReference type="GO" id="GO:0005829">
    <property type="term" value="C:cytosol"/>
    <property type="evidence" value="ECO:0007669"/>
    <property type="project" value="TreeGrafter"/>
</dbReference>
<feature type="binding site" evidence="13">
    <location>
        <position position="145"/>
    </location>
    <ligand>
        <name>(S)-2,3,4,5-tetrahydrodipicolinate</name>
        <dbReference type="ChEBI" id="CHEBI:16845"/>
    </ligand>
</feature>
<sequence>MLKVGIVGISGRMGHVLWDSALGMDGLKVVCGIDRNPSSLPLGCNVEVVGNPSALSSVPDLFIDFTRPECSLSVLEYAKANNVKVVLGTTGFDDDQKALIKDYAKHIPIVFAANFSVGINILLSLIKKTASIMQDADIEIVEAHHRYKVDCPSGTALAMGEAAAAGRNVLLRDVMVSGRDGITGARQYGTIGFSSIRGGDIVGDHEVMFCTDGEIVSLNHKASSRATFARGALQSAMWLADKKPGLYSMKEVLELQKI</sequence>
<feature type="binding site" evidence="13">
    <location>
        <begin position="112"/>
        <end position="115"/>
    </location>
    <ligand>
        <name>NAD(+)</name>
        <dbReference type="ChEBI" id="CHEBI:57540"/>
    </ligand>
</feature>
<dbReference type="NCBIfam" id="TIGR00036">
    <property type="entry name" value="dapB"/>
    <property type="match status" value="1"/>
</dbReference>
<feature type="binding site" evidence="13">
    <location>
        <begin position="88"/>
        <end position="90"/>
    </location>
    <ligand>
        <name>NAD(+)</name>
        <dbReference type="ChEBI" id="CHEBI:57540"/>
    </ligand>
</feature>
<protein>
    <recommendedName>
        <fullName evidence="10 13">4-hydroxy-tetrahydrodipicolinate reductase</fullName>
        <shortName evidence="13">HTPA reductase</shortName>
        <ecNumber evidence="10 13">1.17.1.8</ecNumber>
    </recommendedName>
</protein>
<dbReference type="InterPro" id="IPR022663">
    <property type="entry name" value="DapB_C"/>
</dbReference>
<dbReference type="Proteomes" id="UP000250086">
    <property type="component" value="Unassembled WGS sequence"/>
</dbReference>
<evidence type="ECO:0000256" key="8">
    <source>
        <dbReference type="ARBA" id="ARBA00023154"/>
    </source>
</evidence>
<dbReference type="UniPathway" id="UPA00034">
    <property type="reaction ID" value="UER00018"/>
</dbReference>
<evidence type="ECO:0000256" key="1">
    <source>
        <dbReference type="ARBA" id="ARBA00006642"/>
    </source>
</evidence>
<dbReference type="SUPFAM" id="SSF55347">
    <property type="entry name" value="Glyceraldehyde-3-phosphate dehydrogenase-like, C-terminal domain"/>
    <property type="match status" value="1"/>
</dbReference>
<evidence type="ECO:0000256" key="3">
    <source>
        <dbReference type="ARBA" id="ARBA00022605"/>
    </source>
</evidence>
<dbReference type="RefSeq" id="WP_113745015.1">
    <property type="nucleotide sequence ID" value="NZ_UAPV01000001.1"/>
</dbReference>
<evidence type="ECO:0000256" key="4">
    <source>
        <dbReference type="ARBA" id="ARBA00022857"/>
    </source>
</evidence>
<keyword evidence="2 13" id="KW-0963">Cytoplasm</keyword>
<dbReference type="Gene3D" id="3.40.50.720">
    <property type="entry name" value="NAD(P)-binding Rossmann-like Domain"/>
    <property type="match status" value="1"/>
</dbReference>
<dbReference type="FunFam" id="3.30.360.10:FF:000004">
    <property type="entry name" value="4-hydroxy-tetrahydrodipicolinate reductase"/>
    <property type="match status" value="1"/>
</dbReference>
<feature type="binding site" evidence="13">
    <location>
        <position position="34"/>
    </location>
    <ligand>
        <name>NAD(+)</name>
        <dbReference type="ChEBI" id="CHEBI:57540"/>
    </ligand>
</feature>
<evidence type="ECO:0000256" key="2">
    <source>
        <dbReference type="ARBA" id="ARBA00022490"/>
    </source>
</evidence>
<feature type="binding site" evidence="13">
    <location>
        <begin position="154"/>
        <end position="155"/>
    </location>
    <ligand>
        <name>(S)-2,3,4,5-tetrahydrodipicolinate</name>
        <dbReference type="ChEBI" id="CHEBI:16845"/>
    </ligand>
</feature>